<evidence type="ECO:0000256" key="9">
    <source>
        <dbReference type="ARBA" id="ARBA00023180"/>
    </source>
</evidence>
<dbReference type="GO" id="GO:0005886">
    <property type="term" value="C:plasma membrane"/>
    <property type="evidence" value="ECO:0007669"/>
    <property type="project" value="UniProtKB-SubCell"/>
</dbReference>
<feature type="transmembrane region" description="Helical" evidence="10">
    <location>
        <begin position="451"/>
        <end position="472"/>
    </location>
</feature>
<keyword evidence="9" id="KW-0325">Glycoprotein</keyword>
<dbReference type="GO" id="GO:0032220">
    <property type="term" value="P:plasma membrane fusion involved in cytogamy"/>
    <property type="evidence" value="ECO:0007669"/>
    <property type="project" value="TreeGrafter"/>
</dbReference>
<dbReference type="PANTHER" id="PTHR31030">
    <property type="entry name" value="PLASMA MEMBRANE FUSION PROTEIN PRM1"/>
    <property type="match status" value="1"/>
</dbReference>
<feature type="transmembrane region" description="Helical" evidence="10">
    <location>
        <begin position="657"/>
        <end position="679"/>
    </location>
</feature>
<accession>A0AAI8YMW4</accession>
<gene>
    <name evidence="12" type="ORF">KHLLAP_LOCUS11197</name>
</gene>
<evidence type="ECO:0000313" key="12">
    <source>
        <dbReference type="EMBL" id="CAJ2510729.1"/>
    </source>
</evidence>
<protein>
    <recommendedName>
        <fullName evidence="10">Plasma membrane fusion protein PRM1</fullName>
    </recommendedName>
</protein>
<feature type="transmembrane region" description="Helical" evidence="10">
    <location>
        <begin position="35"/>
        <end position="53"/>
    </location>
</feature>
<comment type="similarity">
    <text evidence="3 10">Belongs to the PRM1 family.</text>
</comment>
<comment type="caution">
    <text evidence="12">The sequence shown here is derived from an EMBL/GenBank/DDBJ whole genome shotgun (WGS) entry which is preliminary data.</text>
</comment>
<evidence type="ECO:0000256" key="5">
    <source>
        <dbReference type="ARBA" id="ARBA00022692"/>
    </source>
</evidence>
<evidence type="ECO:0000256" key="8">
    <source>
        <dbReference type="ARBA" id="ARBA00023136"/>
    </source>
</evidence>
<feature type="region of interest" description="Disordered" evidence="11">
    <location>
        <begin position="687"/>
        <end position="744"/>
    </location>
</feature>
<keyword evidence="6 10" id="KW-0184">Conjugation</keyword>
<comment type="function">
    <text evidence="1 10">Involved in cell fusion during mating by stabilizing the plasma membrane fusion event.</text>
</comment>
<reference evidence="12" key="1">
    <citation type="submission" date="2023-10" db="EMBL/GenBank/DDBJ databases">
        <authorList>
            <person name="Hackl T."/>
        </authorList>
    </citation>
    <scope>NUCLEOTIDE SEQUENCE</scope>
</reference>
<dbReference type="EMBL" id="CAUWAG010000018">
    <property type="protein sequence ID" value="CAJ2510729.1"/>
    <property type="molecule type" value="Genomic_DNA"/>
</dbReference>
<evidence type="ECO:0000256" key="3">
    <source>
        <dbReference type="ARBA" id="ARBA00010780"/>
    </source>
</evidence>
<keyword evidence="13" id="KW-1185">Reference proteome</keyword>
<evidence type="ECO:0000256" key="4">
    <source>
        <dbReference type="ARBA" id="ARBA00022475"/>
    </source>
</evidence>
<evidence type="ECO:0000256" key="2">
    <source>
        <dbReference type="ARBA" id="ARBA00004651"/>
    </source>
</evidence>
<evidence type="ECO:0000256" key="10">
    <source>
        <dbReference type="RuleBase" id="RU366035"/>
    </source>
</evidence>
<dbReference type="GO" id="GO:0043332">
    <property type="term" value="C:mating projection tip"/>
    <property type="evidence" value="ECO:0007669"/>
    <property type="project" value="UniProtKB-UniRule"/>
</dbReference>
<feature type="transmembrane region" description="Helical" evidence="10">
    <location>
        <begin position="371"/>
        <end position="390"/>
    </location>
</feature>
<evidence type="ECO:0000256" key="11">
    <source>
        <dbReference type="SAM" id="MobiDB-lite"/>
    </source>
</evidence>
<keyword evidence="4 10" id="KW-1003">Cell membrane</keyword>
<evidence type="ECO:0000256" key="1">
    <source>
        <dbReference type="ARBA" id="ARBA00002512"/>
    </source>
</evidence>
<dbReference type="Proteomes" id="UP001295740">
    <property type="component" value="Unassembled WGS sequence"/>
</dbReference>
<organism evidence="12 13">
    <name type="scientific">Anthostomella pinea</name>
    <dbReference type="NCBI Taxonomy" id="933095"/>
    <lineage>
        <taxon>Eukaryota</taxon>
        <taxon>Fungi</taxon>
        <taxon>Dikarya</taxon>
        <taxon>Ascomycota</taxon>
        <taxon>Pezizomycotina</taxon>
        <taxon>Sordariomycetes</taxon>
        <taxon>Xylariomycetidae</taxon>
        <taxon>Xylariales</taxon>
        <taxon>Xylariaceae</taxon>
        <taxon>Anthostomella</taxon>
    </lineage>
</organism>
<name>A0AAI8YMW4_9PEZI</name>
<keyword evidence="7 10" id="KW-1133">Transmembrane helix</keyword>
<proteinExistence type="inferred from homology"/>
<keyword evidence="8 10" id="KW-0472">Membrane</keyword>
<feature type="transmembrane region" description="Helical" evidence="10">
    <location>
        <begin position="118"/>
        <end position="142"/>
    </location>
</feature>
<evidence type="ECO:0000313" key="13">
    <source>
        <dbReference type="Proteomes" id="UP001295740"/>
    </source>
</evidence>
<dbReference type="AlphaFoldDB" id="A0AAI8YMW4"/>
<comment type="subcellular location">
    <subcellularLocation>
        <location evidence="2 10">Cell membrane</location>
        <topology evidence="2 10">Multi-pass membrane protein</topology>
    </subcellularLocation>
</comment>
<dbReference type="PANTHER" id="PTHR31030:SF1">
    <property type="entry name" value="PLASMA MEMBRANE FUSION PROTEIN PRM1"/>
    <property type="match status" value="1"/>
</dbReference>
<keyword evidence="5 10" id="KW-0812">Transmembrane</keyword>
<evidence type="ECO:0000256" key="6">
    <source>
        <dbReference type="ARBA" id="ARBA00022971"/>
    </source>
</evidence>
<evidence type="ECO:0000256" key="7">
    <source>
        <dbReference type="ARBA" id="ARBA00022989"/>
    </source>
</evidence>
<sequence>MRDGKDEVPPPTPTSDITPYLGLRARYSQLWFNRWTILLLLVLVHFLLTIGSLTDGLTDAKVKALSACTKVEDIGSAMASMPHYLSVGVNQLTASSITHVVHALMTVLNMILTGIEQLILFVIGMMTDTYVCLVAMVVHGGLNASAVAVEKTTAAMNEVIDKVSDGVSSKADDIQGAIHTLYGAATSAADALNKVGDTASNAGNAVKTGVAGAANAAETPATGWLSHIGHRDLEGGDVVVEGRDLVVVEERDVVVSRSITIPPEPQIKDDIVNAMKDLHDINIDTSGFVDGLNDLNDKIPTFDELKNLTAQAVDFPFNLIRQELDKAYGNWTFDDSVFPVADKKALSFCSDNSGLNDFFEKLFKLASEAKIAAVVVLSALAIAACIPMAYMEKRRWRRQNAYARIFSKHSFDGLDVGYMYSRPMTARAGLVISTKIAGKDNQVRGIMTRWAIAYATSLPAIFVLSLALAGFFSCLCQIILLKTIEKEVPAITQEVANFANETVGALVNVSAEWAHDANGVITSFSNEINDDILGKVTNATTAVNDTLNTFMSEIDKGLNTAFGNTLFKDFAADAVRCLLGLKVEAVQRGLTWVHDNAHINFPLFDDDIFSAGADKSVNGDSDLKTFLATPSAVTTDEVSGAVTHVTTWLYNNIVQEALIATALLLIYVVVVLGGVIYAMGMMVVPPKSQDNMPNPPMSPGLPRSKSESRMSDSRNGTVWAGQVTEHPPARTRMSRQATFEDEKR</sequence>
<dbReference type="InterPro" id="IPR026777">
    <property type="entry name" value="PRM1"/>
</dbReference>